<dbReference type="InterPro" id="IPR006769">
    <property type="entry name" value="MCU_C"/>
</dbReference>
<gene>
    <name evidence="18" type="ORF">QN277_016054</name>
</gene>
<reference evidence="18" key="1">
    <citation type="submission" date="2023-10" db="EMBL/GenBank/DDBJ databases">
        <title>Chromosome-level genome of the transformable northern wattle, Acacia crassicarpa.</title>
        <authorList>
            <person name="Massaro I."/>
            <person name="Sinha N.R."/>
            <person name="Poethig S."/>
            <person name="Leichty A.R."/>
        </authorList>
    </citation>
    <scope>NUCLEOTIDE SEQUENCE</scope>
    <source>
        <strain evidence="18">Acra3RX</strain>
        <tissue evidence="18">Leaf</tissue>
    </source>
</reference>
<dbReference type="EMBL" id="JAWXYG010000003">
    <property type="protein sequence ID" value="KAK4278171.1"/>
    <property type="molecule type" value="Genomic_DNA"/>
</dbReference>
<organism evidence="18 19">
    <name type="scientific">Acacia crassicarpa</name>
    <name type="common">northern wattle</name>
    <dbReference type="NCBI Taxonomy" id="499986"/>
    <lineage>
        <taxon>Eukaryota</taxon>
        <taxon>Viridiplantae</taxon>
        <taxon>Streptophyta</taxon>
        <taxon>Embryophyta</taxon>
        <taxon>Tracheophyta</taxon>
        <taxon>Spermatophyta</taxon>
        <taxon>Magnoliopsida</taxon>
        <taxon>eudicotyledons</taxon>
        <taxon>Gunneridae</taxon>
        <taxon>Pentapetalae</taxon>
        <taxon>rosids</taxon>
        <taxon>fabids</taxon>
        <taxon>Fabales</taxon>
        <taxon>Fabaceae</taxon>
        <taxon>Caesalpinioideae</taxon>
        <taxon>mimosoid clade</taxon>
        <taxon>Acacieae</taxon>
        <taxon>Acacia</taxon>
    </lineage>
</organism>
<evidence type="ECO:0000256" key="9">
    <source>
        <dbReference type="ARBA" id="ARBA00022989"/>
    </source>
</evidence>
<evidence type="ECO:0000256" key="16">
    <source>
        <dbReference type="SAM" id="Phobius"/>
    </source>
</evidence>
<evidence type="ECO:0000259" key="17">
    <source>
        <dbReference type="Pfam" id="PF04678"/>
    </source>
</evidence>
<evidence type="ECO:0000256" key="4">
    <source>
        <dbReference type="ARBA" id="ARBA00022568"/>
    </source>
</evidence>
<dbReference type="GO" id="GO:0051560">
    <property type="term" value="P:mitochondrial calcium ion homeostasis"/>
    <property type="evidence" value="ECO:0007669"/>
    <property type="project" value="InterPro"/>
</dbReference>
<comment type="similarity">
    <text evidence="2">Belongs to the MCU (TC 1.A.77) family.</text>
</comment>
<dbReference type="InterPro" id="IPR039055">
    <property type="entry name" value="MCU_fam"/>
</dbReference>
<accession>A0AAE1MVV0</accession>
<sequence>MWSRWRWVGGGVGLLKQRLTPVVNISHGYGGKLRSLNPPLLGLRDIATECGGGRGRGMIPSSFVFNEFKRGICSSPEDSGYWRSSDNGCNAEKQSGKSDTMSFSEAKKLIRSVNVESLKSKLESVGKEVIPFSELLQVCENTGVARSPEEASAYARVLDEAGVILLFRDKVYLHPQKVADLVRRAVPLELTCEDSTGEELRKLQEKKLEIDTLAHKQVRRILWCGLGGSLLQVGLFFRLTFWEFSWDVMEPVAFFVTSAGLVVGYAYFLFTSRDPTYQDFMKRLFISRQKKLIKRYNFDVERYKELQRRTIQSLDANTILKKRLGMELDLDDAYQKGLNS</sequence>
<feature type="transmembrane region" description="Helical" evidence="16">
    <location>
        <begin position="221"/>
        <end position="240"/>
    </location>
</feature>
<comment type="caution">
    <text evidence="18">The sequence shown here is derived from an EMBL/GenBank/DDBJ whole genome shotgun (WGS) entry which is preliminary data.</text>
</comment>
<comment type="catalytic activity">
    <reaction evidence="14">
        <text>Ca(2+)(in) = Ca(2+)(out)</text>
        <dbReference type="Rhea" id="RHEA:29671"/>
        <dbReference type="ChEBI" id="CHEBI:29108"/>
    </reaction>
</comment>
<keyword evidence="3" id="KW-0813">Transport</keyword>
<proteinExistence type="inferred from homology"/>
<evidence type="ECO:0000256" key="15">
    <source>
        <dbReference type="SAM" id="MobiDB-lite"/>
    </source>
</evidence>
<evidence type="ECO:0000256" key="1">
    <source>
        <dbReference type="ARBA" id="ARBA00004448"/>
    </source>
</evidence>
<feature type="domain" description="Calcium uniporter protein C-terminal" evidence="17">
    <location>
        <begin position="149"/>
        <end position="306"/>
    </location>
</feature>
<keyword evidence="8" id="KW-0106">Calcium</keyword>
<dbReference type="Proteomes" id="UP001293593">
    <property type="component" value="Unassembled WGS sequence"/>
</dbReference>
<keyword evidence="10" id="KW-0406">Ion transport</keyword>
<keyword evidence="4" id="KW-0109">Calcium transport</keyword>
<evidence type="ECO:0000256" key="13">
    <source>
        <dbReference type="ARBA" id="ARBA00023303"/>
    </source>
</evidence>
<evidence type="ECO:0000256" key="8">
    <source>
        <dbReference type="ARBA" id="ARBA00022837"/>
    </source>
</evidence>
<keyword evidence="11" id="KW-0496">Mitochondrion</keyword>
<name>A0AAE1MVV0_9FABA</name>
<keyword evidence="7" id="KW-0999">Mitochondrion inner membrane</keyword>
<evidence type="ECO:0000256" key="3">
    <source>
        <dbReference type="ARBA" id="ARBA00022448"/>
    </source>
</evidence>
<evidence type="ECO:0000256" key="2">
    <source>
        <dbReference type="ARBA" id="ARBA00005653"/>
    </source>
</evidence>
<feature type="transmembrane region" description="Helical" evidence="16">
    <location>
        <begin position="252"/>
        <end position="270"/>
    </location>
</feature>
<dbReference type="PANTHER" id="PTHR13462">
    <property type="entry name" value="CALCIUM UNIPORTER PROTEIN, MITOCHONDRIAL"/>
    <property type="match status" value="1"/>
</dbReference>
<dbReference type="Pfam" id="PF04678">
    <property type="entry name" value="MCU"/>
    <property type="match status" value="1"/>
</dbReference>
<keyword evidence="5" id="KW-0107">Calcium channel</keyword>
<dbReference type="GO" id="GO:0015292">
    <property type="term" value="F:uniporter activity"/>
    <property type="evidence" value="ECO:0007669"/>
    <property type="project" value="TreeGrafter"/>
</dbReference>
<evidence type="ECO:0000256" key="12">
    <source>
        <dbReference type="ARBA" id="ARBA00023136"/>
    </source>
</evidence>
<evidence type="ECO:0000256" key="14">
    <source>
        <dbReference type="ARBA" id="ARBA00036634"/>
    </source>
</evidence>
<evidence type="ECO:0000313" key="18">
    <source>
        <dbReference type="EMBL" id="KAK4278171.1"/>
    </source>
</evidence>
<protein>
    <recommendedName>
        <fullName evidence="17">Calcium uniporter protein C-terminal domain-containing protein</fullName>
    </recommendedName>
</protein>
<evidence type="ECO:0000256" key="7">
    <source>
        <dbReference type="ARBA" id="ARBA00022792"/>
    </source>
</evidence>
<evidence type="ECO:0000256" key="10">
    <source>
        <dbReference type="ARBA" id="ARBA00023065"/>
    </source>
</evidence>
<dbReference type="PANTHER" id="PTHR13462:SF10">
    <property type="entry name" value="CALCIUM UNIPORTER PROTEIN, MITOCHONDRIAL"/>
    <property type="match status" value="1"/>
</dbReference>
<keyword evidence="6 16" id="KW-0812">Transmembrane</keyword>
<evidence type="ECO:0000256" key="11">
    <source>
        <dbReference type="ARBA" id="ARBA00023128"/>
    </source>
</evidence>
<keyword evidence="19" id="KW-1185">Reference proteome</keyword>
<keyword evidence="12 16" id="KW-0472">Membrane</keyword>
<feature type="region of interest" description="Disordered" evidence="15">
    <location>
        <begin position="77"/>
        <end position="97"/>
    </location>
</feature>
<evidence type="ECO:0000313" key="19">
    <source>
        <dbReference type="Proteomes" id="UP001293593"/>
    </source>
</evidence>
<dbReference type="GO" id="GO:0036444">
    <property type="term" value="P:calcium import into the mitochondrion"/>
    <property type="evidence" value="ECO:0007669"/>
    <property type="project" value="UniProtKB-ARBA"/>
</dbReference>
<evidence type="ECO:0000256" key="5">
    <source>
        <dbReference type="ARBA" id="ARBA00022673"/>
    </source>
</evidence>
<keyword evidence="13" id="KW-0407">Ion channel</keyword>
<comment type="subcellular location">
    <subcellularLocation>
        <location evidence="1">Mitochondrion inner membrane</location>
        <topology evidence="1">Multi-pass membrane protein</topology>
    </subcellularLocation>
</comment>
<dbReference type="GO" id="GO:1990246">
    <property type="term" value="C:uniplex complex"/>
    <property type="evidence" value="ECO:0007669"/>
    <property type="project" value="TreeGrafter"/>
</dbReference>
<dbReference type="AlphaFoldDB" id="A0AAE1MVV0"/>
<keyword evidence="9 16" id="KW-1133">Transmembrane helix</keyword>
<evidence type="ECO:0000256" key="6">
    <source>
        <dbReference type="ARBA" id="ARBA00022692"/>
    </source>
</evidence>
<dbReference type="GO" id="GO:0005262">
    <property type="term" value="F:calcium channel activity"/>
    <property type="evidence" value="ECO:0007669"/>
    <property type="project" value="UniProtKB-KW"/>
</dbReference>